<accession>A0A6G1QAB1</accession>
<proteinExistence type="predicted"/>
<evidence type="ECO:0000313" key="1">
    <source>
        <dbReference type="EMBL" id="KAF3699485.1"/>
    </source>
</evidence>
<reference evidence="2" key="2">
    <citation type="submission" date="2019-02" db="EMBL/GenBank/DDBJ databases">
        <title>Opniocepnalus argus Var Kimnra genome.</title>
        <authorList>
            <person name="Zhou C."/>
            <person name="Xiao S."/>
        </authorList>
    </citation>
    <scope>NUCLEOTIDE SEQUENCE [LARGE SCALE GENOMIC DNA]</scope>
</reference>
<sequence>MLDSIMGLQESKKKAGQEKREGGQFRIFNSYYCRHTSAGSSWSLLYSGSLIPASYI</sequence>
<keyword evidence="2" id="KW-1185">Reference proteome</keyword>
<dbReference type="Proteomes" id="UP000503349">
    <property type="component" value="Chromosome 14"/>
</dbReference>
<reference evidence="1 2" key="1">
    <citation type="submission" date="2019-02" db="EMBL/GenBank/DDBJ databases">
        <title>Opniocepnalus argus genome.</title>
        <authorList>
            <person name="Zhou C."/>
            <person name="Xiao S."/>
        </authorList>
    </citation>
    <scope>NUCLEOTIDE SEQUENCE [LARGE SCALE GENOMIC DNA]</scope>
    <source>
        <strain evidence="1">OARG1902GOOAL</strain>
        <tissue evidence="1">Muscle</tissue>
    </source>
</reference>
<dbReference type="AlphaFoldDB" id="A0A6G1QAB1"/>
<dbReference type="EMBL" id="CM015725">
    <property type="protein sequence ID" value="KAF3699485.1"/>
    <property type="molecule type" value="Genomic_DNA"/>
</dbReference>
<organism evidence="1 2">
    <name type="scientific">Channa argus</name>
    <name type="common">Northern snakehead</name>
    <name type="synonym">Ophicephalus argus</name>
    <dbReference type="NCBI Taxonomy" id="215402"/>
    <lineage>
        <taxon>Eukaryota</taxon>
        <taxon>Metazoa</taxon>
        <taxon>Chordata</taxon>
        <taxon>Craniata</taxon>
        <taxon>Vertebrata</taxon>
        <taxon>Euteleostomi</taxon>
        <taxon>Actinopterygii</taxon>
        <taxon>Neopterygii</taxon>
        <taxon>Teleostei</taxon>
        <taxon>Neoteleostei</taxon>
        <taxon>Acanthomorphata</taxon>
        <taxon>Anabantaria</taxon>
        <taxon>Anabantiformes</taxon>
        <taxon>Channoidei</taxon>
        <taxon>Channidae</taxon>
        <taxon>Channa</taxon>
    </lineage>
</organism>
<name>A0A6G1QAB1_CHAAH</name>
<gene>
    <name evidence="1" type="ORF">EXN66_Car015172</name>
</gene>
<evidence type="ECO:0000313" key="2">
    <source>
        <dbReference type="Proteomes" id="UP000503349"/>
    </source>
</evidence>
<protein>
    <submittedName>
        <fullName evidence="1">Uncharacterized protein</fullName>
    </submittedName>
</protein>